<dbReference type="Proteomes" id="UP000222485">
    <property type="component" value="Genome"/>
</dbReference>
<name>A0A1V0EDV7_9CAUD</name>
<feature type="coiled-coil region" evidence="1">
    <location>
        <begin position="9"/>
        <end position="67"/>
    </location>
</feature>
<protein>
    <submittedName>
        <fullName evidence="2">Uncharacterized protein</fullName>
    </submittedName>
</protein>
<reference evidence="3" key="1">
    <citation type="journal article" date="2017" name="Curr. Microbiol.">
        <title>Genomic Diversity of Type B3 Bacteriophages of Caulobacter crescentus.</title>
        <authorList>
            <person name="Ash K.T."/>
            <person name="Drake K.M."/>
            <person name="Gibbs W.S."/>
            <person name="Ely B."/>
        </authorList>
    </citation>
    <scope>NUCLEOTIDE SEQUENCE [LARGE SCALE GENOMIC DNA]</scope>
</reference>
<organism evidence="2 3">
    <name type="scientific">Caulobacter phage Ccr32</name>
    <dbReference type="NCBI Taxonomy" id="1959738"/>
    <lineage>
        <taxon>Viruses</taxon>
        <taxon>Duplodnaviria</taxon>
        <taxon>Heunggongvirae</taxon>
        <taxon>Uroviricota</taxon>
        <taxon>Caudoviricetes</taxon>
        <taxon>Jeanschmidtviridae</taxon>
        <taxon>Shapirovirus</taxon>
        <taxon>Shapirovirus cbk</taxon>
    </lineage>
</organism>
<dbReference type="EMBL" id="KY555146">
    <property type="protein sequence ID" value="ARB15095.1"/>
    <property type="molecule type" value="Genomic_DNA"/>
</dbReference>
<gene>
    <name evidence="2" type="ORF">Ccr32_gp177</name>
</gene>
<proteinExistence type="predicted"/>
<evidence type="ECO:0000313" key="2">
    <source>
        <dbReference type="EMBL" id="ARB15095.1"/>
    </source>
</evidence>
<evidence type="ECO:0000313" key="3">
    <source>
        <dbReference type="Proteomes" id="UP000222485"/>
    </source>
</evidence>
<accession>A0A1V0EDV7</accession>
<keyword evidence="1" id="KW-0175">Coiled coil</keyword>
<evidence type="ECO:0000256" key="1">
    <source>
        <dbReference type="SAM" id="Coils"/>
    </source>
</evidence>
<sequence>MPDATETLALGVVQRVAALEEQLREATEAMDDMTKQAIEDRATIRRLEARCREYESYENEVAKLLLNAGAPVVVTPLERVKWASRRLVEDRPISDKRVALILQIIQNARDDFKDRESWFPMVANRFRDIEAALALGTVLGRDDGPYHAARKIADNSRADNIISTWFYAGDDGCWRVRQEVLVTAIVEAIEEQVAIATEQKTTLMVDLAWALSRVDETLLADILGGQDKVDSLRNRVNELLKGRAQ</sequence>